<organism evidence="1 2">
    <name type="scientific">Flavobacterium aquaticum</name>
    <dbReference type="NCBI Taxonomy" id="1236486"/>
    <lineage>
        <taxon>Bacteria</taxon>
        <taxon>Pseudomonadati</taxon>
        <taxon>Bacteroidota</taxon>
        <taxon>Flavobacteriia</taxon>
        <taxon>Flavobacteriales</taxon>
        <taxon>Flavobacteriaceae</taxon>
        <taxon>Flavobacterium</taxon>
    </lineage>
</organism>
<reference evidence="1 2" key="1">
    <citation type="submission" date="2018-06" db="EMBL/GenBank/DDBJ databases">
        <title>Genomic Encyclopedia of Type Strains, Phase III (KMG-III): the genomes of soil and plant-associated and newly described type strains.</title>
        <authorList>
            <person name="Whitman W."/>
        </authorList>
    </citation>
    <scope>NUCLEOTIDE SEQUENCE [LARGE SCALE GENOMIC DNA]</scope>
    <source>
        <strain evidence="1 2">CGMCC 1.12398</strain>
    </source>
</reference>
<evidence type="ECO:0000313" key="2">
    <source>
        <dbReference type="Proteomes" id="UP000249620"/>
    </source>
</evidence>
<gene>
    <name evidence="1" type="ORF">B0I03_107131</name>
</gene>
<dbReference type="EMBL" id="QLMI01000007">
    <property type="protein sequence ID" value="RAK20710.1"/>
    <property type="molecule type" value="Genomic_DNA"/>
</dbReference>
<protein>
    <submittedName>
        <fullName evidence="1">Uncharacterized protein</fullName>
    </submittedName>
</protein>
<accession>A0A327YI63</accession>
<comment type="caution">
    <text evidence="1">The sequence shown here is derived from an EMBL/GenBank/DDBJ whole genome shotgun (WGS) entry which is preliminary data.</text>
</comment>
<sequence>MIKLLAMKNIFITILILTPFFIFSQVGIGKSSVDGDGILDFENPAKGGIILPSVTSLPTGSAATNGTILYDYTNGRVKIRQNNVWENLTPKLGDTSDINLNTSPETGNGVIIGANSSSADGVLVLESQTKALILPKIDQPHLNLVNPYPGTMCYDTYNKAIAVFDGSKWYFYK</sequence>
<dbReference type="Proteomes" id="UP000249620">
    <property type="component" value="Unassembled WGS sequence"/>
</dbReference>
<keyword evidence="2" id="KW-1185">Reference proteome</keyword>
<dbReference type="AlphaFoldDB" id="A0A327YI63"/>
<proteinExistence type="predicted"/>
<name>A0A327YI63_9FLAO</name>
<evidence type="ECO:0000313" key="1">
    <source>
        <dbReference type="EMBL" id="RAK20710.1"/>
    </source>
</evidence>